<dbReference type="SUPFAM" id="SSF46785">
    <property type="entry name" value="Winged helix' DNA-binding domain"/>
    <property type="match status" value="1"/>
</dbReference>
<dbReference type="InterPro" id="IPR051011">
    <property type="entry name" value="Metal_resp_trans_reg"/>
</dbReference>
<evidence type="ECO:0000256" key="1">
    <source>
        <dbReference type="ARBA" id="ARBA00023015"/>
    </source>
</evidence>
<name>A0ABY6QR90_9ACTN</name>
<dbReference type="EMBL" id="CP084204">
    <property type="protein sequence ID" value="UZX19284.1"/>
    <property type="molecule type" value="Genomic_DNA"/>
</dbReference>
<reference evidence="5" key="1">
    <citation type="submission" date="2021-09" db="EMBL/GenBank/DDBJ databases">
        <title>Complete genome sequence and metabolic characterization of Streptomyces tanashiensis DSM 731 the producer of antibacterial Kalafungin and diverse secondary metabolites.</title>
        <authorList>
            <person name="Abbasi M.N."/>
            <person name="Anwar M.N."/>
            <person name="Alam K."/>
            <person name="Shoaib M."/>
            <person name="Lin Z."/>
            <person name="Hayat M."/>
            <person name="Ali M.I."/>
            <person name="Malik H.M.T."/>
            <person name="Ahmed I."/>
            <person name="Li A."/>
            <person name="Hailong Wang H."/>
            <person name="Zhang Y."/>
        </authorList>
    </citation>
    <scope>NUCLEOTIDE SEQUENCE</scope>
    <source>
        <strain evidence="5">Kala</strain>
    </source>
</reference>
<organism evidence="5 6">
    <name type="scientific">Streptomyces tanashiensis</name>
    <dbReference type="NCBI Taxonomy" id="67367"/>
    <lineage>
        <taxon>Bacteria</taxon>
        <taxon>Bacillati</taxon>
        <taxon>Actinomycetota</taxon>
        <taxon>Actinomycetes</taxon>
        <taxon>Kitasatosporales</taxon>
        <taxon>Streptomycetaceae</taxon>
        <taxon>Streptomyces</taxon>
    </lineage>
</organism>
<dbReference type="InterPro" id="IPR011991">
    <property type="entry name" value="ArsR-like_HTH"/>
</dbReference>
<dbReference type="Proteomes" id="UP001164506">
    <property type="component" value="Chromosome"/>
</dbReference>
<dbReference type="RefSeq" id="WP_190102854.1">
    <property type="nucleotide sequence ID" value="NZ_BMUH01000004.1"/>
</dbReference>
<protein>
    <submittedName>
        <fullName evidence="5">Helix-turn-helix domain-containing protein</fullName>
    </submittedName>
</protein>
<dbReference type="CDD" id="cd00090">
    <property type="entry name" value="HTH_ARSR"/>
    <property type="match status" value="1"/>
</dbReference>
<feature type="domain" description="HTH arsR-type" evidence="4">
    <location>
        <begin position="258"/>
        <end position="334"/>
    </location>
</feature>
<sequence>MLRIHFTIEDLARTVLAGSRALPVAEAVMSLQAIRLGAGRRLTRWRSHVLERLPEGAALLGALVPASGWIPDFLTPSEPNHSGPAAFEAIRSTPRGRLAADLQRLSGRHRLPAWTRSLAEGDRAALNAVTDVLETYHNVAIVPFADQMRKVLETDRAWRMHTMAGGGLGTVLAGLHPQIHWREPVLELPGPRGTGDVDFHLEGRGILLCPHVFCGPRPRALLNDVDRPVLVYRPVWDPGGSGLVGGMSRRARPAEVPALGTLLGRTRAAVLATLATSDGHTTKQLAESLAISPASASEHVAALRASGLATSRRHANTMRHTITRLGIDLISAGNATGGTR</sequence>
<dbReference type="PANTHER" id="PTHR43132">
    <property type="entry name" value="ARSENICAL RESISTANCE OPERON REPRESSOR ARSR-RELATED"/>
    <property type="match status" value="1"/>
</dbReference>
<evidence type="ECO:0000313" key="5">
    <source>
        <dbReference type="EMBL" id="UZX19284.1"/>
    </source>
</evidence>
<dbReference type="InterPro" id="IPR001845">
    <property type="entry name" value="HTH_ArsR_DNA-bd_dom"/>
</dbReference>
<evidence type="ECO:0000259" key="4">
    <source>
        <dbReference type="SMART" id="SM00418"/>
    </source>
</evidence>
<dbReference type="GeneID" id="95597839"/>
<evidence type="ECO:0000256" key="2">
    <source>
        <dbReference type="ARBA" id="ARBA00023125"/>
    </source>
</evidence>
<keyword evidence="2" id="KW-0238">DNA-binding</keyword>
<proteinExistence type="predicted"/>
<dbReference type="InterPro" id="IPR036388">
    <property type="entry name" value="WH-like_DNA-bd_sf"/>
</dbReference>
<dbReference type="SMART" id="SM00418">
    <property type="entry name" value="HTH_ARSR"/>
    <property type="match status" value="1"/>
</dbReference>
<evidence type="ECO:0000313" key="6">
    <source>
        <dbReference type="Proteomes" id="UP001164506"/>
    </source>
</evidence>
<dbReference type="PANTHER" id="PTHR43132:SF8">
    <property type="entry name" value="HTH-TYPE TRANSCRIPTIONAL REGULATOR KMTR"/>
    <property type="match status" value="1"/>
</dbReference>
<evidence type="ECO:0000256" key="3">
    <source>
        <dbReference type="ARBA" id="ARBA00023163"/>
    </source>
</evidence>
<keyword evidence="1" id="KW-0805">Transcription regulation</keyword>
<dbReference type="Gene3D" id="1.10.10.10">
    <property type="entry name" value="Winged helix-like DNA-binding domain superfamily/Winged helix DNA-binding domain"/>
    <property type="match status" value="1"/>
</dbReference>
<gene>
    <name evidence="5" type="ORF">LDH80_00285</name>
</gene>
<keyword evidence="3" id="KW-0804">Transcription</keyword>
<dbReference type="Pfam" id="PF12840">
    <property type="entry name" value="HTH_20"/>
    <property type="match status" value="1"/>
</dbReference>
<accession>A0ABY6QR90</accession>
<dbReference type="InterPro" id="IPR036390">
    <property type="entry name" value="WH_DNA-bd_sf"/>
</dbReference>
<keyword evidence="6" id="KW-1185">Reference proteome</keyword>